<comment type="function">
    <text evidence="11">DNA helicase that possesses intrinsic ATP-dependent nucleosome-remodeling activity and is both required for DNA repair and heterochromatin organization. Promotes DNA end resection of double-strand breaks (DSBs) following DNA damage: probably acts by weakening histone DNA interactions in nucleosomes flanking DSBs.</text>
</comment>
<proteinExistence type="inferred from homology"/>
<dbReference type="GO" id="GO:0003678">
    <property type="term" value="F:DNA helicase activity"/>
    <property type="evidence" value="ECO:0007669"/>
    <property type="project" value="UniProtKB-EC"/>
</dbReference>
<dbReference type="GO" id="GO:0005634">
    <property type="term" value="C:nucleus"/>
    <property type="evidence" value="ECO:0007669"/>
    <property type="project" value="UniProtKB-SubCell"/>
</dbReference>
<dbReference type="PANTHER" id="PTHR10799">
    <property type="entry name" value="SNF2/RAD54 HELICASE FAMILY"/>
    <property type="match status" value="1"/>
</dbReference>
<evidence type="ECO:0000256" key="5">
    <source>
        <dbReference type="ARBA" id="ARBA00022801"/>
    </source>
</evidence>
<keyword evidence="5" id="KW-0378">Hydrolase</keyword>
<evidence type="ECO:0000256" key="6">
    <source>
        <dbReference type="ARBA" id="ARBA00022806"/>
    </source>
</evidence>
<dbReference type="SMART" id="SM00490">
    <property type="entry name" value="HELICc"/>
    <property type="match status" value="1"/>
</dbReference>
<feature type="region of interest" description="Disordered" evidence="13">
    <location>
        <begin position="72"/>
        <end position="129"/>
    </location>
</feature>
<sequence>MSEDGNASSLNLRGFRIQKKPTLSYTPVHSGSEDALEVTNIKVEIKTENMPIQDIDSECEIKANFSDDCEIIEPNDEDKKPVISVLTPTRINSTLPASNNQKSTTTSSNQKSNETQKSNDTTKVISSLYLTSRPKKSEEVLEKEKQMRFLREKYPSMESMAIHDILSKHRFNIDKAIEELELKVKDKQKSNNANTQDYAAWKAGLEKNDNSSKPTVDTPRIVTTQTVSTVSHQPVGRKRIIVGEFSSATKKKAKRLRTEAVSDESDVEVNEYKDNRVYNSDEDSDVEVSNELTGDKKKVLEFFQTATPNELQLMSSCSRRKVEAIIENRPFENWSELVKKLSDNKNLSTDLLNAAQDVLITRNNVQQLMKKCKSLAQQMEEAVAAGAGVKRQPALLDPSRHLTSYQMVGLNWLAVLHAQGVNGILADEMGLGKTIQVIAFLAHLKETGASKGIPHLIVVPSSTLDNWRVEFEKWCPDMKVFMYYGTIEERKMYRIEYWSKGNLADYDVILTTYSMVTNTPEERKMFRVTQMHYVIFDEAHMLKNMNTQRYENLIRIKAQNRILLTGTPLQNNLLELMSLLIFVMPTIFAGKTEDLKSLFSKNARTKAEEDELPPFEKNQIQHAKDIMKPFVLRRLKQDVLQDLPKKTDELVKVPLAPTQLEQYENLICHFQNVGKEGSEYGTYSAMTMMSDLRKLSNHPLLLKYFYQYDDLTEMAKLLSTDPTYKEAVVQYIIDDLGCMSDFEIHNLCKQHKCLKKFELPDNLILTSGKFLYLDKKLKELKEDGHRVLIFSQYVIMLNVMEEYLQIRNHSYLRLDGSTPVTTRQELIDQYTTDPSIFIFLLSTKAGGLGINLTAADTVIIHDIDFNPYNDKQAEDRCHRMGQMKPVNVFRLISHCTIEEGMWQMNQEKLKLEKEVTADEAEDPDVKSVVCLLSSVLGVDSTKVTNLIQQSPATTMPAKKKS</sequence>
<dbReference type="EC" id="3.6.4.12" evidence="3"/>
<comment type="similarity">
    <text evidence="2">Belongs to the SNF2/RAD54 helicase family.</text>
</comment>
<dbReference type="OrthoDB" id="448448at2759"/>
<comment type="subcellular location">
    <subcellularLocation>
        <location evidence="1">Nucleus</location>
    </subcellularLocation>
</comment>
<organism evidence="16 17">
    <name type="scientific">Ignelater luminosus</name>
    <name type="common">Cucubano</name>
    <name type="synonym">Pyrophorus luminosus</name>
    <dbReference type="NCBI Taxonomy" id="2038154"/>
    <lineage>
        <taxon>Eukaryota</taxon>
        <taxon>Metazoa</taxon>
        <taxon>Ecdysozoa</taxon>
        <taxon>Arthropoda</taxon>
        <taxon>Hexapoda</taxon>
        <taxon>Insecta</taxon>
        <taxon>Pterygota</taxon>
        <taxon>Neoptera</taxon>
        <taxon>Endopterygota</taxon>
        <taxon>Coleoptera</taxon>
        <taxon>Polyphaga</taxon>
        <taxon>Elateriformia</taxon>
        <taxon>Elateroidea</taxon>
        <taxon>Elateridae</taxon>
        <taxon>Agrypninae</taxon>
        <taxon>Pyrophorini</taxon>
        <taxon>Ignelater</taxon>
    </lineage>
</organism>
<keyword evidence="4" id="KW-0547">Nucleotide-binding</keyword>
<feature type="domain" description="Helicase ATP-binding" evidence="14">
    <location>
        <begin position="414"/>
        <end position="586"/>
    </location>
</feature>
<dbReference type="Gene3D" id="3.40.50.10810">
    <property type="entry name" value="Tandem AAA-ATPase domain"/>
    <property type="match status" value="1"/>
</dbReference>
<evidence type="ECO:0000256" key="7">
    <source>
        <dbReference type="ARBA" id="ARBA00022840"/>
    </source>
</evidence>
<evidence type="ECO:0000313" key="16">
    <source>
        <dbReference type="EMBL" id="KAF2882064.1"/>
    </source>
</evidence>
<feature type="compositionally biased region" description="Polar residues" evidence="13">
    <location>
        <begin position="86"/>
        <end position="97"/>
    </location>
</feature>
<gene>
    <name evidence="16" type="ORF">ILUMI_24112</name>
</gene>
<evidence type="ECO:0000256" key="9">
    <source>
        <dbReference type="ARBA" id="ARBA00023125"/>
    </source>
</evidence>
<evidence type="ECO:0000259" key="15">
    <source>
        <dbReference type="PROSITE" id="PS51194"/>
    </source>
</evidence>
<dbReference type="InterPro" id="IPR038718">
    <property type="entry name" value="SNF2-like_sf"/>
</dbReference>
<dbReference type="SMART" id="SM00487">
    <property type="entry name" value="DEXDc"/>
    <property type="match status" value="1"/>
</dbReference>
<dbReference type="Pfam" id="PF00176">
    <property type="entry name" value="SNF2-rel_dom"/>
    <property type="match status" value="1"/>
</dbReference>
<dbReference type="InterPro" id="IPR000330">
    <property type="entry name" value="SNF2_N"/>
</dbReference>
<accession>A0A8K0C9Q4</accession>
<dbReference type="FunFam" id="3.40.50.10810:FF:000014">
    <property type="entry name" value="SWI/SNF-related matrix-associated actin-dependent regulator of chromatin subfamily A containing DEAD/H box 1"/>
    <property type="match status" value="1"/>
</dbReference>
<evidence type="ECO:0000256" key="4">
    <source>
        <dbReference type="ARBA" id="ARBA00022741"/>
    </source>
</evidence>
<dbReference type="GO" id="GO:0005524">
    <property type="term" value="F:ATP binding"/>
    <property type="evidence" value="ECO:0007669"/>
    <property type="project" value="UniProtKB-KW"/>
</dbReference>
<evidence type="ECO:0000256" key="11">
    <source>
        <dbReference type="ARBA" id="ARBA00059294"/>
    </source>
</evidence>
<evidence type="ECO:0000259" key="14">
    <source>
        <dbReference type="PROSITE" id="PS51192"/>
    </source>
</evidence>
<protein>
    <recommendedName>
        <fullName evidence="12">SWI/SNF-related matrix-associated actin-dependent regulator of chromatin subfamily A containing DEAD/H box 1 homolog</fullName>
        <ecNumber evidence="3">3.6.4.12</ecNumber>
    </recommendedName>
</protein>
<keyword evidence="10" id="KW-0539">Nucleus</keyword>
<evidence type="ECO:0000256" key="3">
    <source>
        <dbReference type="ARBA" id="ARBA00012551"/>
    </source>
</evidence>
<keyword evidence="9" id="KW-0238">DNA-binding</keyword>
<dbReference type="PROSITE" id="PS51194">
    <property type="entry name" value="HELICASE_CTER"/>
    <property type="match status" value="1"/>
</dbReference>
<dbReference type="CDD" id="cd18793">
    <property type="entry name" value="SF2_C_SNF"/>
    <property type="match status" value="1"/>
</dbReference>
<dbReference type="InterPro" id="IPR049730">
    <property type="entry name" value="SNF2/RAD54-like_C"/>
</dbReference>
<keyword evidence="8" id="KW-0156">Chromatin regulator</keyword>
<dbReference type="GO" id="GO:0016787">
    <property type="term" value="F:hydrolase activity"/>
    <property type="evidence" value="ECO:0007669"/>
    <property type="project" value="UniProtKB-KW"/>
</dbReference>
<dbReference type="GO" id="GO:0003677">
    <property type="term" value="F:DNA binding"/>
    <property type="evidence" value="ECO:0007669"/>
    <property type="project" value="UniProtKB-KW"/>
</dbReference>
<evidence type="ECO:0000256" key="13">
    <source>
        <dbReference type="SAM" id="MobiDB-lite"/>
    </source>
</evidence>
<dbReference type="InterPro" id="IPR001650">
    <property type="entry name" value="Helicase_C-like"/>
</dbReference>
<evidence type="ECO:0000256" key="2">
    <source>
        <dbReference type="ARBA" id="ARBA00007025"/>
    </source>
</evidence>
<dbReference type="InterPro" id="IPR027417">
    <property type="entry name" value="P-loop_NTPase"/>
</dbReference>
<keyword evidence="7" id="KW-0067">ATP-binding</keyword>
<dbReference type="SUPFAM" id="SSF52540">
    <property type="entry name" value="P-loop containing nucleoside triphosphate hydrolases"/>
    <property type="match status" value="2"/>
</dbReference>
<evidence type="ECO:0000313" key="17">
    <source>
        <dbReference type="Proteomes" id="UP000801492"/>
    </source>
</evidence>
<keyword evidence="17" id="KW-1185">Reference proteome</keyword>
<comment type="caution">
    <text evidence="16">The sequence shown here is derived from an EMBL/GenBank/DDBJ whole genome shotgun (WGS) entry which is preliminary data.</text>
</comment>
<dbReference type="Pfam" id="PF00271">
    <property type="entry name" value="Helicase_C"/>
    <property type="match status" value="1"/>
</dbReference>
<feature type="compositionally biased region" description="Low complexity" evidence="13">
    <location>
        <begin position="98"/>
        <end position="116"/>
    </location>
</feature>
<dbReference type="GO" id="GO:0006325">
    <property type="term" value="P:chromatin organization"/>
    <property type="evidence" value="ECO:0007669"/>
    <property type="project" value="UniProtKB-KW"/>
</dbReference>
<dbReference type="InterPro" id="IPR014001">
    <property type="entry name" value="Helicase_ATP-bd"/>
</dbReference>
<evidence type="ECO:0000256" key="12">
    <source>
        <dbReference type="ARBA" id="ARBA00069890"/>
    </source>
</evidence>
<reference evidence="16" key="1">
    <citation type="submission" date="2019-08" db="EMBL/GenBank/DDBJ databases">
        <title>The genome of the North American firefly Photinus pyralis.</title>
        <authorList>
            <consortium name="Photinus pyralis genome working group"/>
            <person name="Fallon T.R."/>
            <person name="Sander Lower S.E."/>
            <person name="Weng J.-K."/>
        </authorList>
    </citation>
    <scope>NUCLEOTIDE SEQUENCE</scope>
    <source>
        <strain evidence="16">TRF0915ILg1</strain>
        <tissue evidence="16">Whole body</tissue>
    </source>
</reference>
<name>A0A8K0C9Q4_IGNLU</name>
<feature type="domain" description="Helicase C-terminal" evidence="15">
    <location>
        <begin position="772"/>
        <end position="936"/>
    </location>
</feature>
<dbReference type="Proteomes" id="UP000801492">
    <property type="component" value="Unassembled WGS sequence"/>
</dbReference>
<dbReference type="AlphaFoldDB" id="A0A8K0C9Q4"/>
<dbReference type="EMBL" id="VTPC01090656">
    <property type="protein sequence ID" value="KAF2882064.1"/>
    <property type="molecule type" value="Genomic_DNA"/>
</dbReference>
<dbReference type="Gene3D" id="3.40.50.300">
    <property type="entry name" value="P-loop containing nucleotide triphosphate hydrolases"/>
    <property type="match status" value="1"/>
</dbReference>
<evidence type="ECO:0000256" key="8">
    <source>
        <dbReference type="ARBA" id="ARBA00022853"/>
    </source>
</evidence>
<dbReference type="GO" id="GO:0005694">
    <property type="term" value="C:chromosome"/>
    <property type="evidence" value="ECO:0007669"/>
    <property type="project" value="UniProtKB-ARBA"/>
</dbReference>
<evidence type="ECO:0000256" key="1">
    <source>
        <dbReference type="ARBA" id="ARBA00004123"/>
    </source>
</evidence>
<keyword evidence="6" id="KW-0347">Helicase</keyword>
<dbReference type="FunFam" id="3.40.50.300:FF:001629">
    <property type="entry name" value="Probable ATP-dependent helicase PF08_0048"/>
    <property type="match status" value="1"/>
</dbReference>
<feature type="compositionally biased region" description="Polar residues" evidence="13">
    <location>
        <begin position="118"/>
        <end position="129"/>
    </location>
</feature>
<evidence type="ECO:0000256" key="10">
    <source>
        <dbReference type="ARBA" id="ARBA00023242"/>
    </source>
</evidence>
<dbReference type="PROSITE" id="PS51192">
    <property type="entry name" value="HELICASE_ATP_BIND_1"/>
    <property type="match status" value="1"/>
</dbReference>